<feature type="region of interest" description="Disordered" evidence="7">
    <location>
        <begin position="56"/>
        <end position="75"/>
    </location>
</feature>
<dbReference type="OrthoDB" id="60315at2759"/>
<dbReference type="GO" id="GO:0004379">
    <property type="term" value="F:glycylpeptide N-tetradecanoyltransferase activity"/>
    <property type="evidence" value="ECO:0007669"/>
    <property type="project" value="UniProtKB-EC"/>
</dbReference>
<evidence type="ECO:0000313" key="10">
    <source>
        <dbReference type="Proteomes" id="UP001165065"/>
    </source>
</evidence>
<dbReference type="PIRSF" id="PIRSF015892">
    <property type="entry name" value="N-myristl_transf"/>
    <property type="match status" value="1"/>
</dbReference>
<evidence type="ECO:0000259" key="8">
    <source>
        <dbReference type="PROSITE" id="PS51186"/>
    </source>
</evidence>
<dbReference type="EMBL" id="BRYA01000118">
    <property type="protein sequence ID" value="GMI40099.1"/>
    <property type="molecule type" value="Genomic_DNA"/>
</dbReference>
<comment type="similarity">
    <text evidence="1 6">Belongs to the NMT family.</text>
</comment>
<dbReference type="InterPro" id="IPR022676">
    <property type="entry name" value="NMT_N"/>
</dbReference>
<dbReference type="SUPFAM" id="SSF55729">
    <property type="entry name" value="Acyl-CoA N-acyltransferases (Nat)"/>
    <property type="match status" value="2"/>
</dbReference>
<keyword evidence="3 5" id="KW-0808">Transferase</keyword>
<dbReference type="InterPro" id="IPR016181">
    <property type="entry name" value="Acyl_CoA_acyltransferase"/>
</dbReference>
<comment type="catalytic activity">
    <reaction evidence="5">
        <text>N-terminal glycyl-[protein] + tetradecanoyl-CoA = N-tetradecanoylglycyl-[protein] + CoA + H(+)</text>
        <dbReference type="Rhea" id="RHEA:15521"/>
        <dbReference type="Rhea" id="RHEA-COMP:12666"/>
        <dbReference type="Rhea" id="RHEA-COMP:12667"/>
        <dbReference type="ChEBI" id="CHEBI:15378"/>
        <dbReference type="ChEBI" id="CHEBI:57287"/>
        <dbReference type="ChEBI" id="CHEBI:57385"/>
        <dbReference type="ChEBI" id="CHEBI:64723"/>
        <dbReference type="ChEBI" id="CHEBI:133050"/>
        <dbReference type="EC" id="2.3.1.97"/>
    </reaction>
</comment>
<dbReference type="EC" id="2.3.1.97" evidence="2 5"/>
<evidence type="ECO:0000313" key="9">
    <source>
        <dbReference type="EMBL" id="GMI40099.1"/>
    </source>
</evidence>
<comment type="function">
    <text evidence="5">Adds a myristoyl group to the N-terminal glycine residue of certain cellular proteins.</text>
</comment>
<feature type="compositionally biased region" description="Low complexity" evidence="7">
    <location>
        <begin position="1"/>
        <end position="26"/>
    </location>
</feature>
<dbReference type="InterPro" id="IPR022677">
    <property type="entry name" value="NMT_C"/>
</dbReference>
<feature type="domain" description="N-acetyltransferase" evidence="8">
    <location>
        <begin position="130"/>
        <end position="303"/>
    </location>
</feature>
<dbReference type="InterPro" id="IPR000903">
    <property type="entry name" value="NMT"/>
</dbReference>
<dbReference type="GO" id="GO:0005737">
    <property type="term" value="C:cytoplasm"/>
    <property type="evidence" value="ECO:0007669"/>
    <property type="project" value="TreeGrafter"/>
</dbReference>
<dbReference type="AlphaFoldDB" id="A0A9W7GC30"/>
<evidence type="ECO:0000256" key="7">
    <source>
        <dbReference type="SAM" id="MobiDB-lite"/>
    </source>
</evidence>
<sequence>MSSFTDTPSTDPSSTSAPSAEAPTSAAKKEESSPVLSAAEQLRRLKIQEKVALAQAAMARSQAGPGGEAGERQDDRHKFWSTQPVSQELMVGTKGDEPEGERKPGQPLRHQTVESTRKEPYPLPAGFEWAVLDVTDEAQLDEIYTLLNRHYVEDDDNMFRFDYSRPFLRWAVCPPGYDPGLHLGVKASKSGKLMGVITAIPQGMVVEGTPSSMVEINFLCVHKKLRSKRLAPVLIKEITRRVNLTGVFSAVYTAGVLLPGAVGVARYYHRTINLKKLVDVGFTRVPRGKTMARQQKLYRVPSEPITKGFRAMREEDVEGAWKLVMNYLKDCVQHPTHSHIYAAYSYYNVATTVPLRQLMKDCLGEAKKDGQDVFNALNVMENDEFLTDLNFGMGDGNLNYYLFNWQTEGRMKASEIGLVLL</sequence>
<keyword evidence="10" id="KW-1185">Reference proteome</keyword>
<dbReference type="PROSITE" id="PS51186">
    <property type="entry name" value="GNAT"/>
    <property type="match status" value="1"/>
</dbReference>
<feature type="region of interest" description="Disordered" evidence="7">
    <location>
        <begin position="1"/>
        <end position="37"/>
    </location>
</feature>
<feature type="compositionally biased region" description="Basic and acidic residues" evidence="7">
    <location>
        <begin position="94"/>
        <end position="104"/>
    </location>
</feature>
<protein>
    <recommendedName>
        <fullName evidence="2 5">Glycylpeptide N-tetradecanoyltransferase</fullName>
        <ecNumber evidence="2 5">2.3.1.97</ecNumber>
    </recommendedName>
</protein>
<evidence type="ECO:0000256" key="1">
    <source>
        <dbReference type="ARBA" id="ARBA00009469"/>
    </source>
</evidence>
<organism evidence="9 10">
    <name type="scientific">Triparma columacea</name>
    <dbReference type="NCBI Taxonomy" id="722753"/>
    <lineage>
        <taxon>Eukaryota</taxon>
        <taxon>Sar</taxon>
        <taxon>Stramenopiles</taxon>
        <taxon>Ochrophyta</taxon>
        <taxon>Bolidophyceae</taxon>
        <taxon>Parmales</taxon>
        <taxon>Triparmaceae</taxon>
        <taxon>Triparma</taxon>
    </lineage>
</organism>
<dbReference type="PANTHER" id="PTHR11377:SF5">
    <property type="entry name" value="GLYCYLPEPTIDE N-TETRADECANOYLTRANSFERASE"/>
    <property type="match status" value="1"/>
</dbReference>
<name>A0A9W7GC30_9STRA</name>
<dbReference type="Proteomes" id="UP001165065">
    <property type="component" value="Unassembled WGS sequence"/>
</dbReference>
<proteinExistence type="inferred from homology"/>
<comment type="caution">
    <text evidence="9">The sequence shown here is derived from an EMBL/GenBank/DDBJ whole genome shotgun (WGS) entry which is preliminary data.</text>
</comment>
<evidence type="ECO:0000256" key="5">
    <source>
        <dbReference type="RuleBase" id="RU000586"/>
    </source>
</evidence>
<dbReference type="PROSITE" id="PS00975">
    <property type="entry name" value="NMT_1"/>
    <property type="match status" value="1"/>
</dbReference>
<keyword evidence="4 5" id="KW-0012">Acyltransferase</keyword>
<evidence type="ECO:0000256" key="2">
    <source>
        <dbReference type="ARBA" id="ARBA00012923"/>
    </source>
</evidence>
<dbReference type="Pfam" id="PF01233">
    <property type="entry name" value="NMT"/>
    <property type="match status" value="1"/>
</dbReference>
<dbReference type="Pfam" id="PF02799">
    <property type="entry name" value="NMT_C"/>
    <property type="match status" value="2"/>
</dbReference>
<gene>
    <name evidence="9" type="ORF">TrCOL_g949</name>
</gene>
<reference evidence="10" key="1">
    <citation type="journal article" date="2023" name="Commun. Biol.">
        <title>Genome analysis of Parmales, the sister group of diatoms, reveals the evolutionary specialization of diatoms from phago-mixotrophs to photoautotrophs.</title>
        <authorList>
            <person name="Ban H."/>
            <person name="Sato S."/>
            <person name="Yoshikawa S."/>
            <person name="Yamada K."/>
            <person name="Nakamura Y."/>
            <person name="Ichinomiya M."/>
            <person name="Sato N."/>
            <person name="Blanc-Mathieu R."/>
            <person name="Endo H."/>
            <person name="Kuwata A."/>
            <person name="Ogata H."/>
        </authorList>
    </citation>
    <scope>NUCLEOTIDE SEQUENCE [LARGE SCALE GENOMIC DNA]</scope>
</reference>
<dbReference type="InterPro" id="IPR000182">
    <property type="entry name" value="GNAT_dom"/>
</dbReference>
<dbReference type="InterPro" id="IPR022678">
    <property type="entry name" value="NMT_CS"/>
</dbReference>
<evidence type="ECO:0000256" key="4">
    <source>
        <dbReference type="ARBA" id="ARBA00023315"/>
    </source>
</evidence>
<feature type="region of interest" description="Disordered" evidence="7">
    <location>
        <begin position="80"/>
        <end position="119"/>
    </location>
</feature>
<dbReference type="PANTHER" id="PTHR11377">
    <property type="entry name" value="N-MYRISTOYL TRANSFERASE"/>
    <property type="match status" value="1"/>
</dbReference>
<evidence type="ECO:0000256" key="6">
    <source>
        <dbReference type="RuleBase" id="RU004178"/>
    </source>
</evidence>
<accession>A0A9W7GC30</accession>
<evidence type="ECO:0000256" key="3">
    <source>
        <dbReference type="ARBA" id="ARBA00022679"/>
    </source>
</evidence>
<dbReference type="Gene3D" id="3.40.630.170">
    <property type="match status" value="2"/>
</dbReference>